<dbReference type="SMART" id="SM00382">
    <property type="entry name" value="AAA"/>
    <property type="match status" value="1"/>
</dbReference>
<dbReference type="InterPro" id="IPR027417">
    <property type="entry name" value="P-loop_NTPase"/>
</dbReference>
<dbReference type="AlphaFoldDB" id="A0A8B8LSQ4"/>
<reference evidence="7" key="2">
    <citation type="submission" date="2025-08" db="UniProtKB">
        <authorList>
            <consortium name="RefSeq"/>
        </authorList>
    </citation>
    <scope>IDENTIFICATION</scope>
    <source>
        <tissue evidence="7">Young leaves</tissue>
    </source>
</reference>
<keyword evidence="2" id="KW-0677">Repeat</keyword>
<keyword evidence="4" id="KW-0520">NAD</keyword>
<dbReference type="PRINTS" id="PR00364">
    <property type="entry name" value="DISEASERSIST"/>
</dbReference>
<dbReference type="InterPro" id="IPR003593">
    <property type="entry name" value="AAA+_ATPase"/>
</dbReference>
<dbReference type="GO" id="GO:0007165">
    <property type="term" value="P:signal transduction"/>
    <property type="evidence" value="ECO:0007669"/>
    <property type="project" value="InterPro"/>
</dbReference>
<dbReference type="SUPFAM" id="SSF52200">
    <property type="entry name" value="Toll/Interleukin receptor TIR domain"/>
    <property type="match status" value="1"/>
</dbReference>
<dbReference type="InterPro" id="IPR058192">
    <property type="entry name" value="WHD_ROQ1-like"/>
</dbReference>
<dbReference type="FunFam" id="3.40.50.10140:FF:000007">
    <property type="entry name" value="Disease resistance protein (TIR-NBS-LRR class)"/>
    <property type="match status" value="1"/>
</dbReference>
<dbReference type="SUPFAM" id="SSF52058">
    <property type="entry name" value="L domain-like"/>
    <property type="match status" value="1"/>
</dbReference>
<evidence type="ECO:0000256" key="3">
    <source>
        <dbReference type="ARBA" id="ARBA00022821"/>
    </source>
</evidence>
<dbReference type="Proteomes" id="UP000694853">
    <property type="component" value="Unplaced"/>
</dbReference>
<gene>
    <name evidence="7" type="primary">LOC113868051</name>
</gene>
<dbReference type="SUPFAM" id="SSF46785">
    <property type="entry name" value="Winged helix' DNA-binding domain"/>
    <property type="match status" value="1"/>
</dbReference>
<reference evidence="6" key="1">
    <citation type="journal article" date="2019" name="Toxins">
        <title>Detection of Abrin-Like and Prepropulchellin-Like Toxin Genes and Transcripts Using Whole Genome Sequencing and Full-Length Transcript Sequencing of Abrus precatorius.</title>
        <authorList>
            <person name="Hovde B.T."/>
            <person name="Daligault H.E."/>
            <person name="Hanschen E.R."/>
            <person name="Kunde Y.A."/>
            <person name="Johnson M.B."/>
            <person name="Starkenburg S.R."/>
            <person name="Johnson S.L."/>
        </authorList>
    </citation>
    <scope>NUCLEOTIDE SEQUENCE [LARGE SCALE GENOMIC DNA]</scope>
</reference>
<dbReference type="RefSeq" id="XP_027359406.1">
    <property type="nucleotide sequence ID" value="XM_027503605.1"/>
</dbReference>
<dbReference type="GeneID" id="113868051"/>
<dbReference type="InterPro" id="IPR058546">
    <property type="entry name" value="RPS4B/Roq1-like_LRR"/>
</dbReference>
<dbReference type="InterPro" id="IPR000157">
    <property type="entry name" value="TIR_dom"/>
</dbReference>
<dbReference type="Pfam" id="PF01582">
    <property type="entry name" value="TIR"/>
    <property type="match status" value="1"/>
</dbReference>
<dbReference type="Pfam" id="PF23282">
    <property type="entry name" value="WHD_ROQ1"/>
    <property type="match status" value="1"/>
</dbReference>
<feature type="domain" description="TIR" evidence="5">
    <location>
        <begin position="14"/>
        <end position="182"/>
    </location>
</feature>
<evidence type="ECO:0000313" key="6">
    <source>
        <dbReference type="Proteomes" id="UP000694853"/>
    </source>
</evidence>
<dbReference type="KEGG" id="aprc:113868051"/>
<name>A0A8B8LSQ4_ABRPR</name>
<dbReference type="PANTHER" id="PTHR11017">
    <property type="entry name" value="LEUCINE-RICH REPEAT-CONTAINING PROTEIN"/>
    <property type="match status" value="1"/>
</dbReference>
<dbReference type="SMART" id="SM00255">
    <property type="entry name" value="TIR"/>
    <property type="match status" value="1"/>
</dbReference>
<organism evidence="6 7">
    <name type="scientific">Abrus precatorius</name>
    <name type="common">Indian licorice</name>
    <name type="synonym">Glycine abrus</name>
    <dbReference type="NCBI Taxonomy" id="3816"/>
    <lineage>
        <taxon>Eukaryota</taxon>
        <taxon>Viridiplantae</taxon>
        <taxon>Streptophyta</taxon>
        <taxon>Embryophyta</taxon>
        <taxon>Tracheophyta</taxon>
        <taxon>Spermatophyta</taxon>
        <taxon>Magnoliopsida</taxon>
        <taxon>eudicotyledons</taxon>
        <taxon>Gunneridae</taxon>
        <taxon>Pentapetalae</taxon>
        <taxon>rosids</taxon>
        <taxon>fabids</taxon>
        <taxon>Fabales</taxon>
        <taxon>Fabaceae</taxon>
        <taxon>Papilionoideae</taxon>
        <taxon>50 kb inversion clade</taxon>
        <taxon>NPAAA clade</taxon>
        <taxon>indigoferoid/millettioid clade</taxon>
        <taxon>Abreae</taxon>
        <taxon>Abrus</taxon>
    </lineage>
</organism>
<dbReference type="Gene3D" id="3.40.50.300">
    <property type="entry name" value="P-loop containing nucleotide triphosphate hydrolases"/>
    <property type="match status" value="1"/>
</dbReference>
<dbReference type="InterPro" id="IPR036390">
    <property type="entry name" value="WH_DNA-bd_sf"/>
</dbReference>
<dbReference type="InterPro" id="IPR032675">
    <property type="entry name" value="LRR_dom_sf"/>
</dbReference>
<dbReference type="Gene3D" id="3.80.10.10">
    <property type="entry name" value="Ribonuclease Inhibitor"/>
    <property type="match status" value="2"/>
</dbReference>
<dbReference type="GO" id="GO:0043531">
    <property type="term" value="F:ADP binding"/>
    <property type="evidence" value="ECO:0007669"/>
    <property type="project" value="InterPro"/>
</dbReference>
<keyword evidence="3" id="KW-0611">Plant defense</keyword>
<dbReference type="PANTHER" id="PTHR11017:SF431">
    <property type="entry name" value="ADP-RIBOSYL CYCLASE_CYCLIC ADP-RIBOSE HYDROLASE"/>
    <property type="match status" value="1"/>
</dbReference>
<sequence>MDVPYSPSSFCYGFTYDVFLSFRGSDTRYGFTGNLYKALCDKGIHTFIDDEEIQRGDEITASLAKSIETSRIAIIVFSENYVSSSFCLDELVTIIHCIKVKGRLVWPVFYDVDPSDVRHQRGSYGEALAKHEEKFKDNMEKVQNWRKVLQEAADMSGWHFKQWDGYEHVFIGKIVEEVSRKINRVPLLVADYPVGLESQVQNIISLLNVECDDRVHVVGVHGMGGIGKTTLALAVYNFIADNFEGFCFLENVRENSSKRGLVHLQKILLYEILGEKKIKLASVRQGISTIQHRLQKKKILLILDDVDHSQQLEALVGGFDRFGSGSRIIITTRDKHLLARHGINKMYELKKLNHKDALLLLSWKTFHTEKIDPSYMDVLNHVVTYASGLPLALVVIGSNMFGKSIEEWKSALDRYRRIPNKEIQRILKVSFDSLEQDEQGVFLDIACCFKGYHLAEVEDILHAHHSNSMKYQIGVLVEKSLIKLGFSGEVTLHDMIEDMGKEIVRQESAKEPGNRSRLWFHEDIVQVLENNSGTSKIEIINLDFSSHKNGEAAEAIVEWNGEVFKKMRNLRTLIIRNCQFSKGPEHLPNSLKVLEWQGYPSQHLPSDFHPKKLVICKLQNSCFTSLECAGLAKKFSNMRVLKLDCCQYLTHIHDVSSLQNLEEFSFSGCKNLITIDDSIGFLNKLKILNAVNCIKLGSFPPLKLASLEKLDLSGCLSLENFPEILGEMENIKYLHLQATAIEELPFSFQKLTQLKFLYLYNHGVAQLSSCIGMMPNLALISGVGLEGQLLLNQDNGDEKVTSMLSSNVEHLNLQDCNLSDEFLALGLMWFANVKELDLSASNFSVLPECIKNCCFLWKLVLNRCKCLREIRGIPPNVEYLYAGCCESMTPWSRCFLLNQELHEARHTEFLLPKTSIPEWFDFKIIGKSISFWFRSTLPAIVLCFICSSIQQDPGIMVTLNGQKYFRGPIYTNYFLVGHTILFNMKMEELNDSVALLENEWNHGMVTFEDMHIHHREIGIHVFKQKSGKDIRFTDPYRKRKSDCTIDLNSPPLLGKSRKPCSLNDVNTQITL</sequence>
<dbReference type="Gene3D" id="1.10.8.430">
    <property type="entry name" value="Helical domain of apoptotic protease-activating factors"/>
    <property type="match status" value="1"/>
</dbReference>
<keyword evidence="1" id="KW-0433">Leucine-rich repeat</keyword>
<dbReference type="Pfam" id="PF23286">
    <property type="entry name" value="LRR_13"/>
    <property type="match status" value="1"/>
</dbReference>
<proteinExistence type="predicted"/>
<evidence type="ECO:0000256" key="2">
    <source>
        <dbReference type="ARBA" id="ARBA00022737"/>
    </source>
</evidence>
<dbReference type="Gene3D" id="3.40.50.10140">
    <property type="entry name" value="Toll/interleukin-1 receptor homology (TIR) domain"/>
    <property type="match status" value="1"/>
</dbReference>
<evidence type="ECO:0000313" key="7">
    <source>
        <dbReference type="RefSeq" id="XP_027359406.1"/>
    </source>
</evidence>
<dbReference type="Pfam" id="PF00931">
    <property type="entry name" value="NB-ARC"/>
    <property type="match status" value="1"/>
</dbReference>
<evidence type="ECO:0000259" key="5">
    <source>
        <dbReference type="PROSITE" id="PS50104"/>
    </source>
</evidence>
<keyword evidence="6" id="KW-1185">Reference proteome</keyword>
<dbReference type="SUPFAM" id="SSF52540">
    <property type="entry name" value="P-loop containing nucleoside triphosphate hydrolases"/>
    <property type="match status" value="1"/>
</dbReference>
<accession>A0A8B8LSQ4</accession>
<dbReference type="InterPro" id="IPR042197">
    <property type="entry name" value="Apaf_helical"/>
</dbReference>
<dbReference type="GO" id="GO:0006952">
    <property type="term" value="P:defense response"/>
    <property type="evidence" value="ECO:0007669"/>
    <property type="project" value="UniProtKB-KW"/>
</dbReference>
<dbReference type="InterPro" id="IPR044974">
    <property type="entry name" value="Disease_R_plants"/>
</dbReference>
<dbReference type="InterPro" id="IPR035897">
    <property type="entry name" value="Toll_tir_struct_dom_sf"/>
</dbReference>
<dbReference type="PROSITE" id="PS50104">
    <property type="entry name" value="TIR"/>
    <property type="match status" value="1"/>
</dbReference>
<dbReference type="OrthoDB" id="1344914at2759"/>
<evidence type="ECO:0000256" key="1">
    <source>
        <dbReference type="ARBA" id="ARBA00022614"/>
    </source>
</evidence>
<dbReference type="InterPro" id="IPR002182">
    <property type="entry name" value="NB-ARC"/>
</dbReference>
<protein>
    <submittedName>
        <fullName evidence="7">TMV resistance protein N-like</fullName>
    </submittedName>
</protein>
<evidence type="ECO:0000256" key="4">
    <source>
        <dbReference type="ARBA" id="ARBA00023027"/>
    </source>
</evidence>